<keyword evidence="3" id="KW-0406">Ion transport</keyword>
<dbReference type="PANTHER" id="PTHR31632">
    <property type="entry name" value="IRON TRANSPORTER FTH1"/>
    <property type="match status" value="1"/>
</dbReference>
<keyword evidence="3" id="KW-0408">Iron</keyword>
<dbReference type="GO" id="GO:0033573">
    <property type="term" value="C:high-affinity iron permease complex"/>
    <property type="evidence" value="ECO:0007669"/>
    <property type="project" value="InterPro"/>
</dbReference>
<evidence type="ECO:0000256" key="5">
    <source>
        <dbReference type="ARBA" id="ARBA00022989"/>
    </source>
</evidence>
<evidence type="ECO:0000256" key="3">
    <source>
        <dbReference type="ARBA" id="ARBA00022496"/>
    </source>
</evidence>
<keyword evidence="4 7" id="KW-0812">Transmembrane</keyword>
<name>A0A1E3QQS5_9ASCO</name>
<dbReference type="GO" id="GO:0006879">
    <property type="term" value="P:intracellular iron ion homeostasis"/>
    <property type="evidence" value="ECO:0007669"/>
    <property type="project" value="EnsemblFungi"/>
</dbReference>
<comment type="subcellular location">
    <subcellularLocation>
        <location evidence="1">Membrane</location>
        <topology evidence="1">Multi-pass membrane protein</topology>
    </subcellularLocation>
</comment>
<keyword evidence="6 7" id="KW-0472">Membrane</keyword>
<keyword evidence="3" id="KW-0813">Transport</keyword>
<proteinExistence type="inferred from homology"/>
<feature type="transmembrane region" description="Helical" evidence="7">
    <location>
        <begin position="116"/>
        <end position="138"/>
    </location>
</feature>
<feature type="transmembrane region" description="Helical" evidence="7">
    <location>
        <begin position="234"/>
        <end position="256"/>
    </location>
</feature>
<dbReference type="EMBL" id="KV454431">
    <property type="protein sequence ID" value="ODQ80056.1"/>
    <property type="molecule type" value="Genomic_DNA"/>
</dbReference>
<sequence>MLEFEQYFSAQVFFIILRETLESVIIISVLLAFIDQSFQTTADAIKTPTNTNPLIPNKQSETGPLSANTSSSLASKFKTEIILGAIAGLSVCFMIGALIIYLFYRVSVDYWSLTEHYWEGIFSIIAAIIISVMGFGMLRVERWKGKWEHKLRSSVNPQWLFDENQISWAKRHTMFILPFITTLREGLEAVVFVGGVGMSDPLTTLPLSFLLALLLGLSIGVVIYKFGTTVHLKYFLVSSTCLLYLVAAGLFSKGIWQFELQRYINLCNGQDMSEVGSGPGSYDITNSVWHVNCCNGEIDGGWMMFTAIFGWTNSATYGSVSGYIVYWLVIVGVVYRKYSLERTATEGRYQTVSDQPQAEGSSSGVRASLGGSALVSIQEEVQSDARISVDSRTLLLE</sequence>
<evidence type="ECO:0008006" key="10">
    <source>
        <dbReference type="Google" id="ProtNLM"/>
    </source>
</evidence>
<evidence type="ECO:0000313" key="8">
    <source>
        <dbReference type="EMBL" id="ODQ80056.1"/>
    </source>
</evidence>
<evidence type="ECO:0000256" key="7">
    <source>
        <dbReference type="SAM" id="Phobius"/>
    </source>
</evidence>
<dbReference type="STRING" id="984486.A0A1E3QQS5"/>
<feature type="transmembrane region" description="Helical" evidence="7">
    <location>
        <begin position="314"/>
        <end position="335"/>
    </location>
</feature>
<keyword evidence="9" id="KW-1185">Reference proteome</keyword>
<dbReference type="GO" id="GO:0000329">
    <property type="term" value="C:fungal-type vacuole membrane"/>
    <property type="evidence" value="ECO:0007669"/>
    <property type="project" value="EnsemblFungi"/>
</dbReference>
<dbReference type="GeneID" id="30150613"/>
<dbReference type="Pfam" id="PF03239">
    <property type="entry name" value="FTR1"/>
    <property type="match status" value="1"/>
</dbReference>
<dbReference type="GO" id="GO:0015093">
    <property type="term" value="F:ferrous iron transmembrane transporter activity"/>
    <property type="evidence" value="ECO:0007669"/>
    <property type="project" value="TreeGrafter"/>
</dbReference>
<protein>
    <recommendedName>
        <fullName evidence="10">Iron permease FTR1</fullName>
    </recommendedName>
</protein>
<gene>
    <name evidence="8" type="ORF">BABINDRAFT_8231</name>
</gene>
<organism evidence="8 9">
    <name type="scientific">Babjeviella inositovora NRRL Y-12698</name>
    <dbReference type="NCBI Taxonomy" id="984486"/>
    <lineage>
        <taxon>Eukaryota</taxon>
        <taxon>Fungi</taxon>
        <taxon>Dikarya</taxon>
        <taxon>Ascomycota</taxon>
        <taxon>Saccharomycotina</taxon>
        <taxon>Pichiomycetes</taxon>
        <taxon>Serinales incertae sedis</taxon>
        <taxon>Babjeviella</taxon>
    </lineage>
</organism>
<dbReference type="PANTHER" id="PTHR31632:SF7">
    <property type="entry name" value="IRON TRANSPORTER FTH1"/>
    <property type="match status" value="1"/>
</dbReference>
<comment type="similarity">
    <text evidence="2">Belongs to the oxidase-dependent Fe transporter (OFeT) (TC 9.A.10.1) family.</text>
</comment>
<feature type="transmembrane region" description="Helical" evidence="7">
    <location>
        <begin position="81"/>
        <end position="104"/>
    </location>
</feature>
<evidence type="ECO:0000256" key="6">
    <source>
        <dbReference type="ARBA" id="ARBA00023136"/>
    </source>
</evidence>
<dbReference type="GO" id="GO:0045121">
    <property type="term" value="C:membrane raft"/>
    <property type="evidence" value="ECO:0007669"/>
    <property type="project" value="EnsemblFungi"/>
</dbReference>
<dbReference type="GO" id="GO:0006897">
    <property type="term" value="P:endocytosis"/>
    <property type="evidence" value="ECO:0007669"/>
    <property type="project" value="EnsemblFungi"/>
</dbReference>
<dbReference type="GO" id="GO:0061841">
    <property type="term" value="C:high-affinity iron exporter complex"/>
    <property type="evidence" value="ECO:0007669"/>
    <property type="project" value="EnsemblFungi"/>
</dbReference>
<feature type="transmembrane region" description="Helical" evidence="7">
    <location>
        <begin position="207"/>
        <end position="227"/>
    </location>
</feature>
<feature type="transmembrane region" description="Helical" evidence="7">
    <location>
        <begin position="12"/>
        <end position="34"/>
    </location>
</feature>
<reference evidence="9" key="1">
    <citation type="submission" date="2016-05" db="EMBL/GenBank/DDBJ databases">
        <title>Comparative genomics of biotechnologically important yeasts.</title>
        <authorList>
            <consortium name="DOE Joint Genome Institute"/>
            <person name="Riley R."/>
            <person name="Haridas S."/>
            <person name="Wolfe K.H."/>
            <person name="Lopes M.R."/>
            <person name="Hittinger C.T."/>
            <person name="Goker M."/>
            <person name="Salamov A."/>
            <person name="Wisecaver J."/>
            <person name="Long T.M."/>
            <person name="Aerts A.L."/>
            <person name="Barry K."/>
            <person name="Choi C."/>
            <person name="Clum A."/>
            <person name="Coughlan A.Y."/>
            <person name="Deshpande S."/>
            <person name="Douglass A.P."/>
            <person name="Hanson S.J."/>
            <person name="Klenk H.-P."/>
            <person name="Labutti K."/>
            <person name="Lapidus A."/>
            <person name="Lindquist E."/>
            <person name="Lipzen A."/>
            <person name="Meier-Kolthoff J.P."/>
            <person name="Ohm R.A."/>
            <person name="Otillar R.P."/>
            <person name="Pangilinan J."/>
            <person name="Peng Y."/>
            <person name="Rokas A."/>
            <person name="Rosa C.A."/>
            <person name="Scheuner C."/>
            <person name="Sibirny A.A."/>
            <person name="Slot J.C."/>
            <person name="Stielow J.B."/>
            <person name="Sun H."/>
            <person name="Kurtzman C.P."/>
            <person name="Blackwell M."/>
            <person name="Grigoriev I.V."/>
            <person name="Jeffries T.W."/>
        </authorList>
    </citation>
    <scope>NUCLEOTIDE SEQUENCE [LARGE SCALE GENOMIC DNA]</scope>
    <source>
        <strain evidence="9">NRRL Y-12698</strain>
    </source>
</reference>
<dbReference type="AlphaFoldDB" id="A0A1E3QQS5"/>
<dbReference type="Proteomes" id="UP000094336">
    <property type="component" value="Unassembled WGS sequence"/>
</dbReference>
<accession>A0A1E3QQS5</accession>
<evidence type="ECO:0000256" key="4">
    <source>
        <dbReference type="ARBA" id="ARBA00022692"/>
    </source>
</evidence>
<keyword evidence="3" id="KW-0410">Iron transport</keyword>
<evidence type="ECO:0000256" key="2">
    <source>
        <dbReference type="ARBA" id="ARBA00008333"/>
    </source>
</evidence>
<dbReference type="OrthoDB" id="4364at2759"/>
<evidence type="ECO:0000313" key="9">
    <source>
        <dbReference type="Proteomes" id="UP000094336"/>
    </source>
</evidence>
<dbReference type="RefSeq" id="XP_018985384.1">
    <property type="nucleotide sequence ID" value="XM_019132760.1"/>
</dbReference>
<evidence type="ECO:0000256" key="1">
    <source>
        <dbReference type="ARBA" id="ARBA00004141"/>
    </source>
</evidence>
<keyword evidence="5 7" id="KW-1133">Transmembrane helix</keyword>
<dbReference type="InterPro" id="IPR004923">
    <property type="entry name" value="FTR1/Fip1/EfeU"/>
</dbReference>